<gene>
    <name evidence="11" type="ORF">LSUB1_G005891</name>
</gene>
<evidence type="ECO:0000313" key="12">
    <source>
        <dbReference type="Proteomes" id="UP000462212"/>
    </source>
</evidence>
<keyword evidence="5" id="KW-0378">Hydrolase</keyword>
<dbReference type="Pfam" id="PF12340">
    <property type="entry name" value="DUF3638"/>
    <property type="match status" value="1"/>
</dbReference>
<evidence type="ECO:0000259" key="9">
    <source>
        <dbReference type="Pfam" id="PF12359"/>
    </source>
</evidence>
<keyword evidence="12" id="KW-1185">Reference proteome</keyword>
<dbReference type="EC" id="3.4.19.12" evidence="2"/>
<evidence type="ECO:0000259" key="10">
    <source>
        <dbReference type="Pfam" id="PF20255"/>
    </source>
</evidence>
<feature type="domain" description="DUF3645" evidence="9">
    <location>
        <begin position="2248"/>
        <end position="2280"/>
    </location>
</feature>
<dbReference type="Proteomes" id="UP000462212">
    <property type="component" value="Unassembled WGS sequence"/>
</dbReference>
<evidence type="ECO:0000256" key="6">
    <source>
        <dbReference type="ARBA" id="ARBA00022807"/>
    </source>
</evidence>
<dbReference type="Pfam" id="PF20255">
    <property type="entry name" value="DUF6606"/>
    <property type="match status" value="1"/>
</dbReference>
<keyword evidence="3" id="KW-0645">Protease</keyword>
<protein>
    <recommendedName>
        <fullName evidence="2">ubiquitinyl hydrolase 1</fullName>
        <ecNumber evidence="2">3.4.19.12</ecNumber>
    </recommendedName>
</protein>
<feature type="domain" description="DUF6606" evidence="10">
    <location>
        <begin position="14"/>
        <end position="215"/>
    </location>
</feature>
<dbReference type="InterPro" id="IPR051346">
    <property type="entry name" value="OTU_Deubiquitinase"/>
</dbReference>
<dbReference type="Pfam" id="PF12359">
    <property type="entry name" value="DUF3645"/>
    <property type="match status" value="1"/>
</dbReference>
<comment type="catalytic activity">
    <reaction evidence="1">
        <text>Thiol-dependent hydrolysis of ester, thioester, amide, peptide and isopeptide bonds formed by the C-terminal Gly of ubiquitin (a 76-residue protein attached to proteins as an intracellular targeting signal).</text>
        <dbReference type="EC" id="3.4.19.12"/>
    </reaction>
</comment>
<evidence type="ECO:0000313" key="11">
    <source>
        <dbReference type="EMBL" id="TVY37088.1"/>
    </source>
</evidence>
<dbReference type="GO" id="GO:0004843">
    <property type="term" value="F:cysteine-type deubiquitinase activity"/>
    <property type="evidence" value="ECO:0007669"/>
    <property type="project" value="UniProtKB-EC"/>
</dbReference>
<dbReference type="PANTHER" id="PTHR13367:SF34">
    <property type="match status" value="1"/>
</dbReference>
<feature type="region of interest" description="Disordered" evidence="7">
    <location>
        <begin position="2704"/>
        <end position="2732"/>
    </location>
</feature>
<reference evidence="11 12" key="1">
    <citation type="submission" date="2018-05" db="EMBL/GenBank/DDBJ databases">
        <title>Genome sequencing and assembly of the regulated plant pathogen Lachnellula willkommii and related sister species for the development of diagnostic species identification markers.</title>
        <authorList>
            <person name="Giroux E."/>
            <person name="Bilodeau G."/>
        </authorList>
    </citation>
    <scope>NUCLEOTIDE SEQUENCE [LARGE SCALE GENOMIC DNA]</scope>
    <source>
        <strain evidence="11 12">CBS 197.66</strain>
    </source>
</reference>
<evidence type="ECO:0000256" key="2">
    <source>
        <dbReference type="ARBA" id="ARBA00012759"/>
    </source>
</evidence>
<feature type="domain" description="DUF3638" evidence="8">
    <location>
        <begin position="1897"/>
        <end position="2127"/>
    </location>
</feature>
<evidence type="ECO:0000259" key="8">
    <source>
        <dbReference type="Pfam" id="PF12340"/>
    </source>
</evidence>
<dbReference type="PANTHER" id="PTHR13367">
    <property type="entry name" value="UBIQUITIN THIOESTERASE"/>
    <property type="match status" value="1"/>
</dbReference>
<dbReference type="InterPro" id="IPR046541">
    <property type="entry name" value="DUF6606"/>
</dbReference>
<evidence type="ECO:0000256" key="1">
    <source>
        <dbReference type="ARBA" id="ARBA00000707"/>
    </source>
</evidence>
<evidence type="ECO:0000256" key="5">
    <source>
        <dbReference type="ARBA" id="ARBA00022801"/>
    </source>
</evidence>
<dbReference type="GO" id="GO:0006508">
    <property type="term" value="P:proteolysis"/>
    <property type="evidence" value="ECO:0007669"/>
    <property type="project" value="UniProtKB-KW"/>
</dbReference>
<evidence type="ECO:0000256" key="3">
    <source>
        <dbReference type="ARBA" id="ARBA00022670"/>
    </source>
</evidence>
<organism evidence="11 12">
    <name type="scientific">Lachnellula subtilissima</name>
    <dbReference type="NCBI Taxonomy" id="602034"/>
    <lineage>
        <taxon>Eukaryota</taxon>
        <taxon>Fungi</taxon>
        <taxon>Dikarya</taxon>
        <taxon>Ascomycota</taxon>
        <taxon>Pezizomycotina</taxon>
        <taxon>Leotiomycetes</taxon>
        <taxon>Helotiales</taxon>
        <taxon>Lachnaceae</taxon>
        <taxon>Lachnellula</taxon>
    </lineage>
</organism>
<sequence>MDADVPVGLPLEYIINHVFLPPKLPQLNDTTVEVEVALTKLLHETLNSFIGLLPEDDQDKLITLPPMLSILLDDGILGSPIRNLDQKLADMVEGDVLALQITHQNTGLVIRRQTQTYSIETFELSATTKAVMGTIGRVVRRFPGPVIAVSDTRVRDHDFRETFTQCLMSLEGETLDDALSKGCGTHKDTVHPQFATEWLPGILRGIGTPVDVSDLQTGHATMSCGGVAWNHGVALHDGFSFVFLCRLVLQVQEEITHTIRSLCDILQTMLAKINRRIQKLDLTIVDDDVPWAEQAQDFVAETMEAARGLLAKRWSTVQKSVKSAGTFHLAELKKLKPHLNTTLPLPHLRPYIQQFHIIDLQQLDKNTFDGECSQRIDGRGSSLPDSKLLDPKSQLEIRLSLMDLELWASHSLELWLDQHIQSSQSLMHLSKVIVWYMDTSLTIYNGFPEGFSVMVLTLMLLWTALDKAIVSHHPLLTKFYPGFPTALFDSLLLPKRHQMGQLRDVEKHLLKRKANSLAGNPSIFGDVSSPLSFGAQYFDQSQAQQELKERIEKDAKAESIVKKAELSKAKIQFSKLMTKSNQLSCTNTTKWYGRGRNREERIIHDPKCIKCQFRKEAQTLCISCYEWPLPASGSAAKSVVFEVGIPRLIRAWRVVTYQILVDVLSPSPPLQGNRKRNNVTLTEYQGLASYLTMSRASRSALASSTMPIARTHHALQTVSEATEDSVCLPNNLSFAMQDSKSQRETSEYLNKYGIHERCTLKLPSGCYKTLQYAVNDTKHTSNEVIARQGNCPDGLTVHEMHAFAALRSGHRLQWLNIARELVSRTLDFGKEEVHLLLLQASWQAGPSALQQVSRDSHIELEEESFGHDLLSTLEVGLASVESNWQGSVAALTFISLTARLLSVSLDASVRDRCLEFLKKARYITIEWLQVVVQLLHESSDVGEMAYLTLRVLELALICHCTFDIDPRQLPSLLSSAENVAILIETATIVNDRWPVSEEALTTLTRELLRRFFQNISHTGTYLKHQIIASPDGINQAVGRMWAGYEPGTPWVVVEAPDDRWLTTQTADSDNVSTVHFNSLAGFLLINGSPLGRLPREYESSPTYQRLFETKILEVFPLSSGLAFETRNSVFGFQVQFGLIDGELIVRAIQGDEVYEVIPIHALTDDFPRTLVQNYVHWVHRGTMVIEWRPLETKWFPSSENWRISTPKDPKTSSLELWSKRLVDPESKTAGAIYRWLKPLESRPNLNIYYNTDSDETEVHLPRLNLDFILRKNGLESKQFRGMVIDTNQYIGTLHGLLHKLVLKDIQGPSRVVIIPHGTVSYHKVDHHVQVSIYTGLGDKISYHQFVMDKDLGLLKDKGNLRSRLFKLHLHALTSHCLPDSLTSRTGSEEALHGLRLASTRSFLSLDQEHVEQLKLFAKLSLSQGIEEARLMLAQAESFRVFQTASGTKYSIEHRGPSELRRWAAIRNGAYRVHLFGGNFTSNFGPVYDEARDSIPNSFREHEACYISTMVDKWTCRLEPYDNLFQQIQLWGPLIYRPQSGFKFNFDKRWLESPSSFMPQNWCSMDQLLSKSDATKDRFKITIFLANLAHSKHGNIPLVHTLLALATAPAMRNVQPPAYEHFDLSCGFEPDKAKLGRIIQACKVSFEETPERQIVRLPNELDHDHLDRCEAAYQAATNLQMNRCLNDLMHQWPSKDIIRPETSGIKRYLPGLKASIGEIQSLFVAWHKNSPELPLPQDDLPDLVVTNDQPEGELGPSKLKSLLTKLSKSAKGHYQKLYIKDLQNSHNAFLANSSASSQLTSDPPCAVLKNHLKIFSRLVISSSPVYDSARQASMLPRLFPSILLRLLSRINPVVLSAEWKSALTRYALAIASMQRAERLVACGKRVSDILNELTNGGHTNWDPMKFPEWLLLELESNILIRPEQAQIAREMITPQSGSNSIMQLNMGLGKSSVIVPIVAAALADRTKLARVVVLKSLSEQMFQLLVSKLGGLIGRRIYRLPISRSLAPSWHSANLIQKTYEECMACGGILLVQPESLLSFELLGIDHLLSQELNPEEPSMYEIGKVMVQTQQWLYEHARDILDESDEILSVRFELIHTLGIQQNIQFSPDRWSIIQHVLGLLSETARDVLNNFPQGLEVLEGPAGAFPRIRILQEAAGKCLPDKVAQSICRSGMSSLAMWMFNEEERNVVSEYLTNLQIPQARAAILEMKVFKTEFIKMSLILLRGLFAAGVLEFVFAKKRWPVNYGLDLSRSSLAVPYHAKDNPSARSEFSHPGTAIALTCLSYYYGGLTDQQIRASFEELFLSDQAQEDYTQWIQHCEDLPKLFRQLAGVNLRDKQQCSHKLFPSLRYLKGLIDYYLEHLVFPKEMKEFSNKLSSSGWKTHPTTGFSGTNDSKYMLPIPIKQCDLPEQLSTNAEVLACLLQPENSYDTVYAPQLETLNAAGLIDMAVDMVPPIRVLLDVGAQLLEDNEKIATSWLERVAAEDAQAVIYIHKNDIFVLNREGMKEPLLISPFAKQMDRCLVYLDEAHTRGTDLKLPAEYCAIVTLGPDLTKDRVSQACKRLRKLGQGQSVVFCAPLEVQSKILKYSGKREANLIEVEDVLLWTMRNSWDFTKNGMPLWATQGMRHYRRRAACDLSGVVPRVPVGILEPEALTLDERYGLDRQLIDERVVCRNRLQVDNDVTRSELCSIRAKCREFGLSSFGDSDLHEEQEKELQPENEREQQVEPPLPTTPYKHTLHGNIRQLVLTRELASNEGLTEAFNVFRRTRARERLDVDDWPKNLLMSRDFEFTVGIPDEGNQDSFLRPVNWVLSFKGSNRELKYFIISPFEVQELLPQMRGQNRVRLHMYSPRLSLSNRSLEDLSFCAVPPVQDDWSVPAISTTLNLFAGQLYLRDATEYRTLCRFLGVRFQTYQDLDVSADGFISTEVRHLQDEETAAVCKFSRSPIDFLRLVTTFRRLGQTFTTSHVGKILSEDLVRAMDFEMIEEIEDNDAMDVDQPMTTIKLEPDLMVE</sequence>
<dbReference type="InterPro" id="IPR022099">
    <property type="entry name" value="DUF3638"/>
</dbReference>
<feature type="compositionally biased region" description="Basic and acidic residues" evidence="7">
    <location>
        <begin position="2704"/>
        <end position="2722"/>
    </location>
</feature>
<keyword evidence="6" id="KW-0788">Thiol protease</keyword>
<comment type="caution">
    <text evidence="11">The sequence shown here is derived from an EMBL/GenBank/DDBJ whole genome shotgun (WGS) entry which is preliminary data.</text>
</comment>
<proteinExistence type="predicted"/>
<accession>A0A8H8RKA5</accession>
<evidence type="ECO:0000256" key="4">
    <source>
        <dbReference type="ARBA" id="ARBA00022786"/>
    </source>
</evidence>
<dbReference type="EMBL" id="QGMJ01000374">
    <property type="protein sequence ID" value="TVY37088.1"/>
    <property type="molecule type" value="Genomic_DNA"/>
</dbReference>
<dbReference type="InterPro" id="IPR022105">
    <property type="entry name" value="DUF3645"/>
</dbReference>
<keyword evidence="4" id="KW-0833">Ubl conjugation pathway</keyword>
<dbReference type="OrthoDB" id="3182339at2759"/>
<evidence type="ECO:0000256" key="7">
    <source>
        <dbReference type="SAM" id="MobiDB-lite"/>
    </source>
</evidence>
<name>A0A8H8RKA5_9HELO</name>